<dbReference type="InterPro" id="IPR027417">
    <property type="entry name" value="P-loop_NTPase"/>
</dbReference>
<evidence type="ECO:0000313" key="4">
    <source>
        <dbReference type="EMBL" id="PRO72110.1"/>
    </source>
</evidence>
<dbReference type="AlphaFoldDB" id="A0A2S9V6L8"/>
<comment type="caution">
    <text evidence="4">The sequence shown here is derived from an EMBL/GenBank/DDBJ whole genome shotgun (WGS) entry which is preliminary data.</text>
</comment>
<dbReference type="GO" id="GO:0006261">
    <property type="term" value="P:DNA-templated DNA replication"/>
    <property type="evidence" value="ECO:0007669"/>
    <property type="project" value="TreeGrafter"/>
</dbReference>
<accession>A0A2S9V6L8</accession>
<evidence type="ECO:0000256" key="1">
    <source>
        <dbReference type="ARBA" id="ARBA00012417"/>
    </source>
</evidence>
<sequence length="294" mass="32796">MLALPWLAERYQQLVQRFGASTLHHGILLSGPQGVGKRELADALMQAVLCLHPRSDGPCGECQSCKLIEAGTHPDRYVLESDKQLGVDAIREAIGKLNTTAQIGRHKVLIIPAAERMTEAASNALLKTLEEPTDNTYLLLLTHRVAGLLPTILSRCEKHVIATPSAEQSLNWLAGQGHDEVDQALLNAYGNAPLRVARALTDESALSYRDFLTGLEGLLGNNQDVTEVASKWQDHAEQVIYWCQRYYHDQYCKTQRKEDLQRYQHCIAYAVRVRHPGVNKVLLLSQIFSLLKQA</sequence>
<dbReference type="GO" id="GO:0009360">
    <property type="term" value="C:DNA polymerase III complex"/>
    <property type="evidence" value="ECO:0007669"/>
    <property type="project" value="TreeGrafter"/>
</dbReference>
<dbReference type="PANTHER" id="PTHR11669">
    <property type="entry name" value="REPLICATION FACTOR C / DNA POLYMERASE III GAMMA-TAU SUBUNIT"/>
    <property type="match status" value="1"/>
</dbReference>
<dbReference type="InterPro" id="IPR004622">
    <property type="entry name" value="DNA_pol_HolB"/>
</dbReference>
<dbReference type="GO" id="GO:0003887">
    <property type="term" value="F:DNA-directed DNA polymerase activity"/>
    <property type="evidence" value="ECO:0007669"/>
    <property type="project" value="UniProtKB-KW"/>
</dbReference>
<keyword evidence="2" id="KW-0808">Transferase</keyword>
<gene>
    <name evidence="4" type="primary">holB</name>
    <name evidence="4" type="ORF">C6Y40_18175</name>
</gene>
<dbReference type="Pfam" id="PF13177">
    <property type="entry name" value="DNA_pol3_delta2"/>
    <property type="match status" value="1"/>
</dbReference>
<evidence type="ECO:0000256" key="2">
    <source>
        <dbReference type="ARBA" id="ARBA00022932"/>
    </source>
</evidence>
<dbReference type="NCBIfam" id="TIGR00678">
    <property type="entry name" value="holB"/>
    <property type="match status" value="1"/>
</dbReference>
<dbReference type="OrthoDB" id="9811073at2"/>
<dbReference type="EMBL" id="PVNP01000192">
    <property type="protein sequence ID" value="PRO72110.1"/>
    <property type="molecule type" value="Genomic_DNA"/>
</dbReference>
<protein>
    <recommendedName>
        <fullName evidence="1">DNA-directed DNA polymerase</fullName>
        <ecNumber evidence="1">2.7.7.7</ecNumber>
    </recommendedName>
</protein>
<evidence type="ECO:0000313" key="5">
    <source>
        <dbReference type="Proteomes" id="UP000238949"/>
    </source>
</evidence>
<dbReference type="SUPFAM" id="SSF52540">
    <property type="entry name" value="P-loop containing nucleoside triphosphate hydrolases"/>
    <property type="match status" value="1"/>
</dbReference>
<dbReference type="RefSeq" id="WP_105935824.1">
    <property type="nucleotide sequence ID" value="NZ_PVNP01000192.1"/>
</dbReference>
<organism evidence="4 5">
    <name type="scientific">Alteromonas alba</name>
    <dbReference type="NCBI Taxonomy" id="2079529"/>
    <lineage>
        <taxon>Bacteria</taxon>
        <taxon>Pseudomonadati</taxon>
        <taxon>Pseudomonadota</taxon>
        <taxon>Gammaproteobacteria</taxon>
        <taxon>Alteromonadales</taxon>
        <taxon>Alteromonadaceae</taxon>
        <taxon>Alteromonas/Salinimonas group</taxon>
        <taxon>Alteromonas</taxon>
    </lineage>
</organism>
<comment type="catalytic activity">
    <reaction evidence="3">
        <text>DNA(n) + a 2'-deoxyribonucleoside 5'-triphosphate = DNA(n+1) + diphosphate</text>
        <dbReference type="Rhea" id="RHEA:22508"/>
        <dbReference type="Rhea" id="RHEA-COMP:17339"/>
        <dbReference type="Rhea" id="RHEA-COMP:17340"/>
        <dbReference type="ChEBI" id="CHEBI:33019"/>
        <dbReference type="ChEBI" id="CHEBI:61560"/>
        <dbReference type="ChEBI" id="CHEBI:173112"/>
        <dbReference type="EC" id="2.7.7.7"/>
    </reaction>
</comment>
<reference evidence="5" key="1">
    <citation type="journal article" date="2020" name="Int. J. Syst. Evol. Microbiol.">
        <title>Alteromonas alba sp. nov., a marine bacterium isolated from the seawater of the West Pacific Ocean.</title>
        <authorList>
            <person name="Sun C."/>
            <person name="Wu Y.-H."/>
            <person name="Xamxidin M."/>
            <person name="Cheng H."/>
            <person name="Xu X.-W."/>
        </authorList>
    </citation>
    <scope>NUCLEOTIDE SEQUENCE [LARGE SCALE GENOMIC DNA]</scope>
    <source>
        <strain evidence="5">190</strain>
    </source>
</reference>
<keyword evidence="2" id="KW-0239">DNA-directed DNA polymerase</keyword>
<keyword evidence="2" id="KW-0548">Nucleotidyltransferase</keyword>
<name>A0A2S9V6L8_9ALTE</name>
<evidence type="ECO:0000256" key="3">
    <source>
        <dbReference type="ARBA" id="ARBA00049244"/>
    </source>
</evidence>
<proteinExistence type="predicted"/>
<keyword evidence="5" id="KW-1185">Reference proteome</keyword>
<dbReference type="GO" id="GO:0008408">
    <property type="term" value="F:3'-5' exonuclease activity"/>
    <property type="evidence" value="ECO:0007669"/>
    <property type="project" value="InterPro"/>
</dbReference>
<dbReference type="Gene3D" id="3.40.50.300">
    <property type="entry name" value="P-loop containing nucleotide triphosphate hydrolases"/>
    <property type="match status" value="1"/>
</dbReference>
<dbReference type="EC" id="2.7.7.7" evidence="1"/>
<dbReference type="Proteomes" id="UP000238949">
    <property type="component" value="Unassembled WGS sequence"/>
</dbReference>
<dbReference type="PANTHER" id="PTHR11669:SF8">
    <property type="entry name" value="DNA POLYMERASE III SUBUNIT DELTA"/>
    <property type="match status" value="1"/>
</dbReference>
<dbReference type="InterPro" id="IPR050238">
    <property type="entry name" value="DNA_Rep/Repair_Clamp_Loader"/>
</dbReference>